<evidence type="ECO:0000259" key="6">
    <source>
        <dbReference type="SMART" id="SM00663"/>
    </source>
</evidence>
<dbReference type="InterPro" id="IPR000722">
    <property type="entry name" value="RNA_pol_asu"/>
</dbReference>
<dbReference type="STRING" id="1121883.SAMN02745226_01934"/>
<dbReference type="Pfam" id="PF00562">
    <property type="entry name" value="RNA_pol_Rpb2_6"/>
    <property type="match status" value="1"/>
</dbReference>
<dbReference type="Proteomes" id="UP000184207">
    <property type="component" value="Unassembled WGS sequence"/>
</dbReference>
<dbReference type="GO" id="GO:0032549">
    <property type="term" value="F:ribonucleoside binding"/>
    <property type="evidence" value="ECO:0007669"/>
    <property type="project" value="InterPro"/>
</dbReference>
<dbReference type="PANTHER" id="PTHR20856">
    <property type="entry name" value="DNA-DIRECTED RNA POLYMERASE I SUBUNIT 2"/>
    <property type="match status" value="1"/>
</dbReference>
<dbReference type="InterPro" id="IPR007120">
    <property type="entry name" value="DNA-dir_RNAP_su2_dom"/>
</dbReference>
<gene>
    <name evidence="7" type="ORF">SAMN02745226_01934</name>
</gene>
<dbReference type="Gene3D" id="2.40.270.10">
    <property type="entry name" value="DNA-directed RNA polymerase, subunit 2, domain 6"/>
    <property type="match status" value="1"/>
</dbReference>
<dbReference type="RefSeq" id="WP_072760981.1">
    <property type="nucleotide sequence ID" value="NZ_FRDJ01000016.1"/>
</dbReference>
<keyword evidence="8" id="KW-1185">Reference proteome</keyword>
<keyword evidence="3" id="KW-0808">Transferase</keyword>
<keyword evidence="5" id="KW-0804">Transcription</keyword>
<sequence>MRLFQQFSFAGSDEFVRMINSFFGIVRKTISKSIDDSEKKVDSLRKLSDVLEAMNIDVSKKSNLYGTGNLVIGGLYDIKFDFGEKFFHDYIELKDVILLVPDKDGYFYFEGSKLYSPFVVFDGFSTSDELEVFEENESVDDLSMKEILEKSINLSESIVLQGYYLNFLFALLRIVYERVRDRRVNSSFRSALLNQLVQKIGVIFSRYYSKTGRWLAVKVPNFFLADELNDISYNSEPRKVIYPNEQVNDNLRLPHSSHFGIVDLLETPESDKIGLTLTLIDSDDLSFDFDNLRIVNKRFTISDLLNGNISSPDFLSFATKQIPFILHSDAARMLMGSKNLKQVIPVEEAEEPIIKTGFETQKYGVNALVGYGLFYGFNFEDGIVVSESFAKKMRVKIKESEKFTEEFISAKSFTFNEGKWKFVGNKVEAIIEWKVKPGESVYYGKELFEVTIKEDEKKKKSWIRTYEGRYEARVVNLPKDAFPVPSAVFDEYVISFYIDFEVYKPLEVGDKLMGRHGNKGTVSLILPDEQMPEVEIGGNRYKLDVILSPLGVVSRMNLGQLYETHCSVAVKHANFNLPIPISPLENMSSRSNELLDSLRSIGADKYGRFRVYYNGNVWYLTAGYQYMVRLDHCVRDKIHVVDIAAESELTGQPKKGKSNNGGQKFGELEFWSLQSYANRKLTKLFAQKNLSSLAKGKKANLTVYPEDILNEIFDYVFGIRFELKSNGSSNCSCFKLANNVNTKLNVDLELLKIYVDSALRNLDRDTKRKFGLYRIWYMMQKSPDVNQEIEQFFDLLENFVGKESKSVDDIKEIDKFINHSKYLEAVFEHVSEFESVKNGIKLSHGPNGNVEKFAKLIENFWNKIVVVLKEVKAEGSKRADFKYIEDKIKKLLFKKEGFVREIVIARRLHYSARTVISPMPLSKLDLEGLVVDLDVDTVILPVDFGIAWLKDRISVISKDKVERALRGDSKERKEIARLLTKELISDDIYVVLIRQPAIHRHSVQAFRPVFWQNYTIGLPINVCEGFNADFDGDTMAVIYPTEQTEDIKEELRSMLPSRNPFKLGNGELIYSIDQDMVYGYYCETGKEKKALKSEADKVIRDYARQGKYDEIKEYIKSTILDKYVRLATERNLTLSIFEILNNTGSFEAIKKSKCRGNDKQYKQLNFEISVEERKIQTGFVQGLSVKDYFNPEDGLVRRARRTLMDKKLKVADAGYLTRKLVEFVGAIKTSDNTDEFVEINIDLSTLPNGFDKKRFLYRYIKVGDEVRFVESEDMIPDRFVLLSPKVVEIGNGWYISKKWCGFDVSRLKEFNDNEYIGISAGHVIGERGTQLSMETFHTGGKGLNMASVRESILRNAFNSENYSKFLENVSKDFQRDMGEGYHLFSYLDSKSLYFELIYNFAQYIKGFGITRPGDYHSNIDLRGALTCMSFERGLDIIKEIEIGKDYEEKHPRVEYSFFWRWM</sequence>
<dbReference type="Gene3D" id="6.10.250.2940">
    <property type="match status" value="1"/>
</dbReference>
<dbReference type="GO" id="GO:0003677">
    <property type="term" value="F:DNA binding"/>
    <property type="evidence" value="ECO:0007669"/>
    <property type="project" value="InterPro"/>
</dbReference>
<dbReference type="Pfam" id="PF00623">
    <property type="entry name" value="RNA_pol_Rpb1_2"/>
    <property type="match status" value="1"/>
</dbReference>
<dbReference type="SUPFAM" id="SSF64484">
    <property type="entry name" value="beta and beta-prime subunits of DNA dependent RNA-polymerase"/>
    <property type="match status" value="2"/>
</dbReference>
<dbReference type="GO" id="GO:0006351">
    <property type="term" value="P:DNA-templated transcription"/>
    <property type="evidence" value="ECO:0007669"/>
    <property type="project" value="InterPro"/>
</dbReference>
<keyword evidence="2" id="KW-0240">DNA-directed RNA polymerase</keyword>
<organism evidence="7 8">
    <name type="scientific">Fervidobacterium gondwanense DSM 13020</name>
    <dbReference type="NCBI Taxonomy" id="1121883"/>
    <lineage>
        <taxon>Bacteria</taxon>
        <taxon>Thermotogati</taxon>
        <taxon>Thermotogota</taxon>
        <taxon>Thermotogae</taxon>
        <taxon>Thermotogales</taxon>
        <taxon>Fervidobacteriaceae</taxon>
        <taxon>Fervidobacterium</taxon>
    </lineage>
</organism>
<dbReference type="Gene3D" id="2.40.40.20">
    <property type="match status" value="1"/>
</dbReference>
<evidence type="ECO:0000313" key="7">
    <source>
        <dbReference type="EMBL" id="SHN69332.1"/>
    </source>
</evidence>
<accession>A0A1M7TEZ3</accession>
<dbReference type="InterPro" id="IPR037033">
    <property type="entry name" value="DNA-dir_RNAP_su2_hyb_sf"/>
</dbReference>
<protein>
    <recommendedName>
        <fullName evidence="1">DNA-directed RNA polymerase</fullName>
        <ecNumber evidence="1">2.7.7.6</ecNumber>
    </recommendedName>
</protein>
<dbReference type="InterPro" id="IPR015712">
    <property type="entry name" value="DNA-dir_RNA_pol_su2"/>
</dbReference>
<dbReference type="EMBL" id="FRDJ01000016">
    <property type="protein sequence ID" value="SHN69332.1"/>
    <property type="molecule type" value="Genomic_DNA"/>
</dbReference>
<dbReference type="EC" id="2.7.7.6" evidence="1"/>
<evidence type="ECO:0000256" key="2">
    <source>
        <dbReference type="ARBA" id="ARBA00022478"/>
    </source>
</evidence>
<evidence type="ECO:0000256" key="3">
    <source>
        <dbReference type="ARBA" id="ARBA00022679"/>
    </source>
</evidence>
<reference evidence="8" key="1">
    <citation type="submission" date="2016-12" db="EMBL/GenBank/DDBJ databases">
        <authorList>
            <person name="Varghese N."/>
            <person name="Submissions S."/>
        </authorList>
    </citation>
    <scope>NUCLEOTIDE SEQUENCE [LARGE SCALE GENOMIC DNA]</scope>
    <source>
        <strain evidence="8">DSM 13020</strain>
    </source>
</reference>
<evidence type="ECO:0000256" key="1">
    <source>
        <dbReference type="ARBA" id="ARBA00012418"/>
    </source>
</evidence>
<name>A0A1M7TEZ3_FERGO</name>
<evidence type="ECO:0000256" key="4">
    <source>
        <dbReference type="ARBA" id="ARBA00022695"/>
    </source>
</evidence>
<feature type="domain" description="RNA polymerase N-terminal" evidence="6">
    <location>
        <begin position="797"/>
        <end position="1084"/>
    </location>
</feature>
<dbReference type="Pfam" id="PF04998">
    <property type="entry name" value="RNA_pol_Rpb1_5"/>
    <property type="match status" value="1"/>
</dbReference>
<dbReference type="Gene3D" id="3.90.1100.10">
    <property type="match status" value="1"/>
</dbReference>
<evidence type="ECO:0000313" key="8">
    <source>
        <dbReference type="Proteomes" id="UP000184207"/>
    </source>
</evidence>
<dbReference type="InterPro" id="IPR007081">
    <property type="entry name" value="RNA_pol_Rpb1_5"/>
</dbReference>
<dbReference type="SMART" id="SM00663">
    <property type="entry name" value="RPOLA_N"/>
    <property type="match status" value="1"/>
</dbReference>
<keyword evidence="4" id="KW-0548">Nucleotidyltransferase</keyword>
<proteinExistence type="predicted"/>
<evidence type="ECO:0000256" key="5">
    <source>
        <dbReference type="ARBA" id="ARBA00023163"/>
    </source>
</evidence>
<dbReference type="InterPro" id="IPR006592">
    <property type="entry name" value="RNA_pol_N"/>
</dbReference>
<dbReference type="GO" id="GO:0000428">
    <property type="term" value="C:DNA-directed RNA polymerase complex"/>
    <property type="evidence" value="ECO:0007669"/>
    <property type="project" value="UniProtKB-KW"/>
</dbReference>
<dbReference type="GO" id="GO:0003899">
    <property type="term" value="F:DNA-directed RNA polymerase activity"/>
    <property type="evidence" value="ECO:0007669"/>
    <property type="project" value="UniProtKB-EC"/>
</dbReference>